<comment type="function">
    <text evidence="3 6">Allows the formation of correctly charged Asn-tRNA(Asn) or Gln-tRNA(Gln) through the transamidation of misacylated Asp-tRNA(Asn) or Glu-tRNA(Gln) in organisms which lack either or both of asparaginyl-tRNA or glutaminyl-tRNA synthetases. The reaction takes place in the presence of glutamine and ATP through an activated phospho-Asp-tRNA(Asn) or phospho-Glu-tRNA(Gln).</text>
</comment>
<dbReference type="RefSeq" id="WP_091475777.1">
    <property type="nucleotide sequence ID" value="NZ_FOIT01000005.1"/>
</dbReference>
<dbReference type="GO" id="GO:0005524">
    <property type="term" value="F:ATP binding"/>
    <property type="evidence" value="ECO:0007669"/>
    <property type="project" value="UniProtKB-KW"/>
</dbReference>
<dbReference type="EMBL" id="FOIT01000005">
    <property type="protein sequence ID" value="SEW11665.1"/>
    <property type="molecule type" value="Genomic_DNA"/>
</dbReference>
<keyword evidence="6" id="KW-0648">Protein biosynthesis</keyword>
<dbReference type="PANTHER" id="PTHR15004">
    <property type="entry name" value="GLUTAMYL-TRNA(GLN) AMIDOTRANSFERASE SUBUNIT C, MITOCHONDRIAL"/>
    <property type="match status" value="1"/>
</dbReference>
<evidence type="ECO:0000256" key="3">
    <source>
        <dbReference type="ARBA" id="ARBA00024799"/>
    </source>
</evidence>
<evidence type="ECO:0000256" key="6">
    <source>
        <dbReference type="HAMAP-Rule" id="MF_00122"/>
    </source>
</evidence>
<keyword evidence="7" id="KW-0808">Transferase</keyword>
<reference evidence="7 8" key="1">
    <citation type="submission" date="2016-10" db="EMBL/GenBank/DDBJ databases">
        <authorList>
            <person name="Varghese N."/>
            <person name="Submissions S."/>
        </authorList>
    </citation>
    <scope>NUCLEOTIDE SEQUENCE [LARGE SCALE GENOMIC DNA]</scope>
    <source>
        <strain evidence="7 8">IBRC-M10081</strain>
    </source>
</reference>
<name>A0A662Z4G5_9STAP</name>
<evidence type="ECO:0000313" key="7">
    <source>
        <dbReference type="EMBL" id="SEW11665.1"/>
    </source>
</evidence>
<comment type="subunit">
    <text evidence="2 6">Heterotrimer of A, B and C subunits.</text>
</comment>
<evidence type="ECO:0000256" key="1">
    <source>
        <dbReference type="ARBA" id="ARBA00010757"/>
    </source>
</evidence>
<keyword evidence="6" id="KW-0067">ATP-binding</keyword>
<dbReference type="SUPFAM" id="SSF141000">
    <property type="entry name" value="Glu-tRNAGln amidotransferase C subunit"/>
    <property type="match status" value="1"/>
</dbReference>
<dbReference type="InterPro" id="IPR003837">
    <property type="entry name" value="GatC"/>
</dbReference>
<dbReference type="Gene3D" id="1.10.20.60">
    <property type="entry name" value="Glu-tRNAGln amidotransferase C subunit, N-terminal domain"/>
    <property type="match status" value="1"/>
</dbReference>
<dbReference type="Proteomes" id="UP000243605">
    <property type="component" value="Unassembled WGS sequence"/>
</dbReference>
<dbReference type="InterPro" id="IPR036113">
    <property type="entry name" value="Asp/Glu-ADT_sf_sub_c"/>
</dbReference>
<organism evidence="7 8">
    <name type="scientific">Aliicoccus persicus</name>
    <dbReference type="NCBI Taxonomy" id="930138"/>
    <lineage>
        <taxon>Bacteria</taxon>
        <taxon>Bacillati</taxon>
        <taxon>Bacillota</taxon>
        <taxon>Bacilli</taxon>
        <taxon>Bacillales</taxon>
        <taxon>Staphylococcaceae</taxon>
        <taxon>Aliicoccus</taxon>
    </lineage>
</organism>
<dbReference type="PANTHER" id="PTHR15004:SF0">
    <property type="entry name" value="GLUTAMYL-TRNA(GLN) AMIDOTRANSFERASE SUBUNIT C, MITOCHONDRIAL"/>
    <property type="match status" value="1"/>
</dbReference>
<proteinExistence type="inferred from homology"/>
<gene>
    <name evidence="6" type="primary">gatC</name>
    <name evidence="7" type="ORF">SAMN05192557_1696</name>
</gene>
<protein>
    <recommendedName>
        <fullName evidence="6">Aspartyl/glutamyl-tRNA(Asn/Gln) amidotransferase subunit C</fullName>
        <shortName evidence="6">Asp/Glu-ADT subunit C</shortName>
        <ecNumber evidence="6">6.3.5.-</ecNumber>
    </recommendedName>
</protein>
<dbReference type="AlphaFoldDB" id="A0A662Z4G5"/>
<dbReference type="GO" id="GO:0070681">
    <property type="term" value="P:glutaminyl-tRNAGln biosynthesis via transamidation"/>
    <property type="evidence" value="ECO:0007669"/>
    <property type="project" value="TreeGrafter"/>
</dbReference>
<dbReference type="OrthoDB" id="9813938at2"/>
<keyword evidence="8" id="KW-1185">Reference proteome</keyword>
<comment type="catalytic activity">
    <reaction evidence="5 6">
        <text>L-glutamyl-tRNA(Gln) + L-glutamine + ATP + H2O = L-glutaminyl-tRNA(Gln) + L-glutamate + ADP + phosphate + H(+)</text>
        <dbReference type="Rhea" id="RHEA:17521"/>
        <dbReference type="Rhea" id="RHEA-COMP:9681"/>
        <dbReference type="Rhea" id="RHEA-COMP:9684"/>
        <dbReference type="ChEBI" id="CHEBI:15377"/>
        <dbReference type="ChEBI" id="CHEBI:15378"/>
        <dbReference type="ChEBI" id="CHEBI:29985"/>
        <dbReference type="ChEBI" id="CHEBI:30616"/>
        <dbReference type="ChEBI" id="CHEBI:43474"/>
        <dbReference type="ChEBI" id="CHEBI:58359"/>
        <dbReference type="ChEBI" id="CHEBI:78520"/>
        <dbReference type="ChEBI" id="CHEBI:78521"/>
        <dbReference type="ChEBI" id="CHEBI:456216"/>
    </reaction>
</comment>
<dbReference type="GO" id="GO:0050567">
    <property type="term" value="F:glutaminyl-tRNA synthase (glutamine-hydrolyzing) activity"/>
    <property type="evidence" value="ECO:0007669"/>
    <property type="project" value="UniProtKB-UniRule"/>
</dbReference>
<keyword evidence="6" id="KW-0436">Ligase</keyword>
<evidence type="ECO:0000256" key="2">
    <source>
        <dbReference type="ARBA" id="ARBA00011123"/>
    </source>
</evidence>
<evidence type="ECO:0000313" key="8">
    <source>
        <dbReference type="Proteomes" id="UP000243605"/>
    </source>
</evidence>
<dbReference type="GO" id="GO:0006450">
    <property type="term" value="P:regulation of translational fidelity"/>
    <property type="evidence" value="ECO:0007669"/>
    <property type="project" value="InterPro"/>
</dbReference>
<accession>A0A662Z4G5</accession>
<dbReference type="EC" id="6.3.5.-" evidence="6"/>
<dbReference type="NCBIfam" id="TIGR00135">
    <property type="entry name" value="gatC"/>
    <property type="match status" value="1"/>
</dbReference>
<dbReference type="Pfam" id="PF02686">
    <property type="entry name" value="GatC"/>
    <property type="match status" value="1"/>
</dbReference>
<evidence type="ECO:0000256" key="4">
    <source>
        <dbReference type="ARBA" id="ARBA00047380"/>
    </source>
</evidence>
<evidence type="ECO:0000256" key="5">
    <source>
        <dbReference type="ARBA" id="ARBA00047913"/>
    </source>
</evidence>
<dbReference type="GO" id="GO:0006412">
    <property type="term" value="P:translation"/>
    <property type="evidence" value="ECO:0007669"/>
    <property type="project" value="UniProtKB-UniRule"/>
</dbReference>
<keyword evidence="6" id="KW-0547">Nucleotide-binding</keyword>
<sequence length="95" mass="10879">MSEINKDIVKHTANLARIEISDDIAESFTSELDKIINYVHVMDELDLEDVVPQFHALNLMNVMREDIPEAPISQEEALKNAKQTENGQFKVPRML</sequence>
<comment type="similarity">
    <text evidence="1 6">Belongs to the GatC family.</text>
</comment>
<dbReference type="HAMAP" id="MF_00122">
    <property type="entry name" value="GatC"/>
    <property type="match status" value="1"/>
</dbReference>
<dbReference type="GO" id="GO:0016740">
    <property type="term" value="F:transferase activity"/>
    <property type="evidence" value="ECO:0007669"/>
    <property type="project" value="UniProtKB-KW"/>
</dbReference>
<comment type="catalytic activity">
    <reaction evidence="4 6">
        <text>L-aspartyl-tRNA(Asn) + L-glutamine + ATP + H2O = L-asparaginyl-tRNA(Asn) + L-glutamate + ADP + phosphate + 2 H(+)</text>
        <dbReference type="Rhea" id="RHEA:14513"/>
        <dbReference type="Rhea" id="RHEA-COMP:9674"/>
        <dbReference type="Rhea" id="RHEA-COMP:9677"/>
        <dbReference type="ChEBI" id="CHEBI:15377"/>
        <dbReference type="ChEBI" id="CHEBI:15378"/>
        <dbReference type="ChEBI" id="CHEBI:29985"/>
        <dbReference type="ChEBI" id="CHEBI:30616"/>
        <dbReference type="ChEBI" id="CHEBI:43474"/>
        <dbReference type="ChEBI" id="CHEBI:58359"/>
        <dbReference type="ChEBI" id="CHEBI:78515"/>
        <dbReference type="ChEBI" id="CHEBI:78516"/>
        <dbReference type="ChEBI" id="CHEBI:456216"/>
    </reaction>
</comment>